<dbReference type="AlphaFoldDB" id="A0A9W7FIC9"/>
<accession>A0A9W7FIC9</accession>
<keyword evidence="9" id="KW-1185">Reference proteome</keyword>
<comment type="caution">
    <text evidence="8">The sequence shown here is derived from an EMBL/GenBank/DDBJ whole genome shotgun (WGS) entry which is preliminary data.</text>
</comment>
<feature type="region of interest" description="Disordered" evidence="6">
    <location>
        <begin position="1"/>
        <end position="27"/>
    </location>
</feature>
<name>A0A9W7FIC9_9STRA</name>
<dbReference type="Gene3D" id="3.40.50.2020">
    <property type="match status" value="1"/>
</dbReference>
<gene>
    <name evidence="8" type="ORF">TrRE_jg4520</name>
</gene>
<dbReference type="InterPro" id="IPR000836">
    <property type="entry name" value="PRTase_dom"/>
</dbReference>
<evidence type="ECO:0000256" key="4">
    <source>
        <dbReference type="ARBA" id="ARBA00023002"/>
    </source>
</evidence>
<protein>
    <recommendedName>
        <fullName evidence="7">Fe2OG dioxygenase domain-containing protein</fullName>
    </recommendedName>
</protein>
<dbReference type="GO" id="GO:0031418">
    <property type="term" value="F:L-ascorbic acid binding"/>
    <property type="evidence" value="ECO:0007669"/>
    <property type="project" value="InterPro"/>
</dbReference>
<dbReference type="EMBL" id="BRXZ01000489">
    <property type="protein sequence ID" value="GMI12616.1"/>
    <property type="molecule type" value="Genomic_DNA"/>
</dbReference>
<sequence length="496" mass="54366">MQKRRKSTNSPATSTTFPQLNMEAQDSLISIDPKETPPTPEQIKAIAGNVYGFEGLDVERVKVKHFDPLVLEVDGFFSEEECDKYVAMSTGGISSPVVGNDDYSLEHRKSQTFHHRYSDAPELVGGALDILGLENTEGELGRFEEPQTVLYEDGDYFSWHLDALGMSGDEVRGGGGANSKCGQRVVTVLVYLNDVEEGGRTCFRDLKGCDVKPEKGKALLFFPSLGGIQGCPADVRTLHKGEEMGGGRKFIAQLWGRERGGYEPTAWEGEGGCVREGVEGLSILRSDQTPPAEFRRVLREITFYLGYEATAALNVRNVSVSTPTNTTANGKKLDDQIALIPIMRAGLGMVEPMLELLPNADVHHIGMYRSKDSLLPIQYYNKLPRDKSCDVAYVLDPMIATAGTITAVVAQLKKWGAKKIHIISVLASKAGLQKLQEVHPDVHVTVTEVDDILSKDGIIIPGLGDAGNRLYKTPTIDQDDDEKLLSPSKRKRTLSK</sequence>
<keyword evidence="2" id="KW-0479">Metal-binding</keyword>
<dbReference type="InterPro" id="IPR029057">
    <property type="entry name" value="PRTase-like"/>
</dbReference>
<dbReference type="InterPro" id="IPR045054">
    <property type="entry name" value="P4HA-like"/>
</dbReference>
<dbReference type="GO" id="GO:0005506">
    <property type="term" value="F:iron ion binding"/>
    <property type="evidence" value="ECO:0007669"/>
    <property type="project" value="InterPro"/>
</dbReference>
<dbReference type="SMART" id="SM00702">
    <property type="entry name" value="P4Hc"/>
    <property type="match status" value="1"/>
</dbReference>
<dbReference type="CDD" id="cd06223">
    <property type="entry name" value="PRTases_typeI"/>
    <property type="match status" value="1"/>
</dbReference>
<evidence type="ECO:0000313" key="9">
    <source>
        <dbReference type="Proteomes" id="UP001165082"/>
    </source>
</evidence>
<keyword evidence="3" id="KW-0223">Dioxygenase</keyword>
<dbReference type="InterPro" id="IPR005123">
    <property type="entry name" value="Oxoglu/Fe-dep_dioxygenase_dom"/>
</dbReference>
<dbReference type="SUPFAM" id="SSF53271">
    <property type="entry name" value="PRTase-like"/>
    <property type="match status" value="1"/>
</dbReference>
<dbReference type="Pfam" id="PF13640">
    <property type="entry name" value="2OG-FeII_Oxy_3"/>
    <property type="match status" value="1"/>
</dbReference>
<proteinExistence type="predicted"/>
<keyword evidence="4" id="KW-0560">Oxidoreductase</keyword>
<dbReference type="NCBIfam" id="NF001097">
    <property type="entry name" value="PRK00129.1"/>
    <property type="match status" value="1"/>
</dbReference>
<dbReference type="GO" id="GO:0004656">
    <property type="term" value="F:procollagen-proline 4-dioxygenase activity"/>
    <property type="evidence" value="ECO:0007669"/>
    <property type="project" value="TreeGrafter"/>
</dbReference>
<dbReference type="OrthoDB" id="420380at2759"/>
<dbReference type="PROSITE" id="PS51471">
    <property type="entry name" value="FE2OG_OXY"/>
    <property type="match status" value="1"/>
</dbReference>
<dbReference type="GO" id="GO:0005783">
    <property type="term" value="C:endoplasmic reticulum"/>
    <property type="evidence" value="ECO:0007669"/>
    <property type="project" value="TreeGrafter"/>
</dbReference>
<evidence type="ECO:0000313" key="8">
    <source>
        <dbReference type="EMBL" id="GMI12616.1"/>
    </source>
</evidence>
<evidence type="ECO:0000256" key="6">
    <source>
        <dbReference type="SAM" id="MobiDB-lite"/>
    </source>
</evidence>
<evidence type="ECO:0000256" key="5">
    <source>
        <dbReference type="ARBA" id="ARBA00023004"/>
    </source>
</evidence>
<feature type="compositionally biased region" description="Polar residues" evidence="6">
    <location>
        <begin position="8"/>
        <end position="27"/>
    </location>
</feature>
<evidence type="ECO:0000256" key="1">
    <source>
        <dbReference type="ARBA" id="ARBA00001961"/>
    </source>
</evidence>
<feature type="domain" description="Fe2OG dioxygenase" evidence="7">
    <location>
        <begin position="142"/>
        <end position="258"/>
    </location>
</feature>
<dbReference type="Proteomes" id="UP001165082">
    <property type="component" value="Unassembled WGS sequence"/>
</dbReference>
<organism evidence="8 9">
    <name type="scientific">Triparma retinervis</name>
    <dbReference type="NCBI Taxonomy" id="2557542"/>
    <lineage>
        <taxon>Eukaryota</taxon>
        <taxon>Sar</taxon>
        <taxon>Stramenopiles</taxon>
        <taxon>Ochrophyta</taxon>
        <taxon>Bolidophyceae</taxon>
        <taxon>Parmales</taxon>
        <taxon>Triparmaceae</taxon>
        <taxon>Triparma</taxon>
    </lineage>
</organism>
<dbReference type="Gene3D" id="2.60.120.620">
    <property type="entry name" value="q2cbj1_9rhob like domain"/>
    <property type="match status" value="1"/>
</dbReference>
<dbReference type="InterPro" id="IPR044862">
    <property type="entry name" value="Pro_4_hyd_alph_FE2OG_OXY"/>
</dbReference>
<evidence type="ECO:0000256" key="3">
    <source>
        <dbReference type="ARBA" id="ARBA00022964"/>
    </source>
</evidence>
<evidence type="ECO:0000259" key="7">
    <source>
        <dbReference type="PROSITE" id="PS51471"/>
    </source>
</evidence>
<dbReference type="PANTHER" id="PTHR10869:SF229">
    <property type="entry name" value="PROLYL 4-HYDROXYLASE ALPHA SUBUNIT DOMAIN-CONTAINING PROTEIN"/>
    <property type="match status" value="1"/>
</dbReference>
<keyword evidence="5" id="KW-0408">Iron</keyword>
<reference evidence="8" key="1">
    <citation type="submission" date="2022-07" db="EMBL/GenBank/DDBJ databases">
        <title>Genome analysis of Parmales, a sister group of diatoms, reveals the evolutionary specialization of diatoms from phago-mixotrophs to photoautotrophs.</title>
        <authorList>
            <person name="Ban H."/>
            <person name="Sato S."/>
            <person name="Yoshikawa S."/>
            <person name="Kazumasa Y."/>
            <person name="Nakamura Y."/>
            <person name="Ichinomiya M."/>
            <person name="Saitoh K."/>
            <person name="Sato N."/>
            <person name="Blanc-Mathieu R."/>
            <person name="Endo H."/>
            <person name="Kuwata A."/>
            <person name="Ogata H."/>
        </authorList>
    </citation>
    <scope>NUCLEOTIDE SEQUENCE</scope>
</reference>
<comment type="cofactor">
    <cofactor evidence="1">
        <name>L-ascorbate</name>
        <dbReference type="ChEBI" id="CHEBI:38290"/>
    </cofactor>
</comment>
<dbReference type="Pfam" id="PF14681">
    <property type="entry name" value="UPRTase"/>
    <property type="match status" value="1"/>
</dbReference>
<evidence type="ECO:0000256" key="2">
    <source>
        <dbReference type="ARBA" id="ARBA00022723"/>
    </source>
</evidence>
<dbReference type="InterPro" id="IPR006620">
    <property type="entry name" value="Pro_4_hyd_alph"/>
</dbReference>
<dbReference type="PANTHER" id="PTHR10869">
    <property type="entry name" value="PROLYL 4-HYDROXYLASE ALPHA SUBUNIT"/>
    <property type="match status" value="1"/>
</dbReference>